<comment type="caution">
    <text evidence="1">The sequence shown here is derived from an EMBL/GenBank/DDBJ whole genome shotgun (WGS) entry which is preliminary data.</text>
</comment>
<accession>A0AAV3NNU1</accession>
<gene>
    <name evidence="1" type="ORF">LIER_35089</name>
</gene>
<name>A0AAV3NNU1_LITER</name>
<proteinExistence type="predicted"/>
<keyword evidence="2" id="KW-1185">Reference proteome</keyword>
<sequence length="184" mass="20605">MDKKTAERSESSPIAGHITTIAGGIHGRGDSRNAMKKYARKEVYGVVDLQVDTKEITFTDTDYIGLEMPQDDPLVIAPKIAHYIVERMLVDTSSSADIIYLNAFDKLNLPRNIIERVRTPLTAFTGHFVYPLGVARLWVTMRKGLTNTTFQAQFTVVDIHDSSYNGLIRKPKLTEMKAIVSQCT</sequence>
<dbReference type="Proteomes" id="UP001454036">
    <property type="component" value="Unassembled WGS sequence"/>
</dbReference>
<reference evidence="1 2" key="1">
    <citation type="submission" date="2024-01" db="EMBL/GenBank/DDBJ databases">
        <title>The complete chloroplast genome sequence of Lithospermum erythrorhizon: insights into the phylogenetic relationship among Boraginaceae species and the maternal lineages of purple gromwells.</title>
        <authorList>
            <person name="Okada T."/>
            <person name="Watanabe K."/>
        </authorList>
    </citation>
    <scope>NUCLEOTIDE SEQUENCE [LARGE SCALE GENOMIC DNA]</scope>
</reference>
<dbReference type="PANTHER" id="PTHR33240:SF15">
    <property type="entry name" value="GAG-PRO-LIKE PROTEIN"/>
    <property type="match status" value="1"/>
</dbReference>
<evidence type="ECO:0000313" key="1">
    <source>
        <dbReference type="EMBL" id="GAA0139428.1"/>
    </source>
</evidence>
<dbReference type="EMBL" id="BAABME010015108">
    <property type="protein sequence ID" value="GAA0139428.1"/>
    <property type="molecule type" value="Genomic_DNA"/>
</dbReference>
<evidence type="ECO:0000313" key="2">
    <source>
        <dbReference type="Proteomes" id="UP001454036"/>
    </source>
</evidence>
<dbReference type="PANTHER" id="PTHR33240">
    <property type="entry name" value="OS08G0508500 PROTEIN"/>
    <property type="match status" value="1"/>
</dbReference>
<dbReference type="CDD" id="cd00303">
    <property type="entry name" value="retropepsin_like"/>
    <property type="match status" value="1"/>
</dbReference>
<organism evidence="1 2">
    <name type="scientific">Lithospermum erythrorhizon</name>
    <name type="common">Purple gromwell</name>
    <name type="synonym">Lithospermum officinale var. erythrorhizon</name>
    <dbReference type="NCBI Taxonomy" id="34254"/>
    <lineage>
        <taxon>Eukaryota</taxon>
        <taxon>Viridiplantae</taxon>
        <taxon>Streptophyta</taxon>
        <taxon>Embryophyta</taxon>
        <taxon>Tracheophyta</taxon>
        <taxon>Spermatophyta</taxon>
        <taxon>Magnoliopsida</taxon>
        <taxon>eudicotyledons</taxon>
        <taxon>Gunneridae</taxon>
        <taxon>Pentapetalae</taxon>
        <taxon>asterids</taxon>
        <taxon>lamiids</taxon>
        <taxon>Boraginales</taxon>
        <taxon>Boraginaceae</taxon>
        <taxon>Boraginoideae</taxon>
        <taxon>Lithospermeae</taxon>
        <taxon>Lithospermum</taxon>
    </lineage>
</organism>
<dbReference type="AlphaFoldDB" id="A0AAV3NNU1"/>
<protein>
    <submittedName>
        <fullName evidence="1">Uncharacterized protein</fullName>
    </submittedName>
</protein>